<dbReference type="OrthoDB" id="3565451at2759"/>
<gene>
    <name evidence="1" type="ORF">BCON_0113g00280</name>
</gene>
<accession>A0A4Z1HXT9</accession>
<reference evidence="1 2" key="1">
    <citation type="submission" date="2017-12" db="EMBL/GenBank/DDBJ databases">
        <title>Comparative genomics of Botrytis spp.</title>
        <authorList>
            <person name="Valero-Jimenez C.A."/>
            <person name="Tapia P."/>
            <person name="Veloso J."/>
            <person name="Silva-Moreno E."/>
            <person name="Staats M."/>
            <person name="Valdes J.H."/>
            <person name="Van Kan J.A.L."/>
        </authorList>
    </citation>
    <scope>NUCLEOTIDE SEQUENCE [LARGE SCALE GENOMIC DNA]</scope>
    <source>
        <strain evidence="1 2">MUCL11595</strain>
    </source>
</reference>
<evidence type="ECO:0000313" key="1">
    <source>
        <dbReference type="EMBL" id="TGO54068.1"/>
    </source>
</evidence>
<dbReference type="EMBL" id="PQXN01000113">
    <property type="protein sequence ID" value="TGO54068.1"/>
    <property type="molecule type" value="Genomic_DNA"/>
</dbReference>
<evidence type="ECO:0000313" key="2">
    <source>
        <dbReference type="Proteomes" id="UP000297527"/>
    </source>
</evidence>
<comment type="caution">
    <text evidence="1">The sequence shown here is derived from an EMBL/GenBank/DDBJ whole genome shotgun (WGS) entry which is preliminary data.</text>
</comment>
<proteinExistence type="predicted"/>
<keyword evidence="2" id="KW-1185">Reference proteome</keyword>
<sequence>MIKPIFKPLGITSDIPRYQKAKSGFPQSVALARYLSDYDLSEHLAYLASRHAGGDARSASNAPIESPCLTSNEETLSLQVLQKSWVCLFRFPGQLNIEHTVNDRRERVDGQDVDTHLLFGGVRAFESGLTTSLADIDTAVPEKSNGDVGNLE</sequence>
<dbReference type="Proteomes" id="UP000297527">
    <property type="component" value="Unassembled WGS sequence"/>
</dbReference>
<organism evidence="1 2">
    <name type="scientific">Botryotinia convoluta</name>
    <dbReference type="NCBI Taxonomy" id="54673"/>
    <lineage>
        <taxon>Eukaryota</taxon>
        <taxon>Fungi</taxon>
        <taxon>Dikarya</taxon>
        <taxon>Ascomycota</taxon>
        <taxon>Pezizomycotina</taxon>
        <taxon>Leotiomycetes</taxon>
        <taxon>Helotiales</taxon>
        <taxon>Sclerotiniaceae</taxon>
        <taxon>Botryotinia</taxon>
    </lineage>
</organism>
<protein>
    <submittedName>
        <fullName evidence="1">Uncharacterized protein</fullName>
    </submittedName>
</protein>
<name>A0A4Z1HXT9_9HELO</name>
<dbReference type="AlphaFoldDB" id="A0A4Z1HXT9"/>